<evidence type="ECO:0000313" key="6">
    <source>
        <dbReference type="Proteomes" id="UP000472277"/>
    </source>
</evidence>
<dbReference type="PANTHER" id="PTHR19367">
    <property type="entry name" value="T-CELL RECEPTOR ALPHA CHAIN V REGION"/>
    <property type="match status" value="1"/>
</dbReference>
<dbReference type="InterPro" id="IPR013783">
    <property type="entry name" value="Ig-like_fold"/>
</dbReference>
<dbReference type="Proteomes" id="UP000472277">
    <property type="component" value="Chromosome 21"/>
</dbReference>
<keyword evidence="4" id="KW-0472">Membrane</keyword>
<organism evidence="5 6">
    <name type="scientific">Salmo trutta</name>
    <name type="common">Brown trout</name>
    <dbReference type="NCBI Taxonomy" id="8032"/>
    <lineage>
        <taxon>Eukaryota</taxon>
        <taxon>Metazoa</taxon>
        <taxon>Chordata</taxon>
        <taxon>Craniata</taxon>
        <taxon>Vertebrata</taxon>
        <taxon>Euteleostomi</taxon>
        <taxon>Actinopterygii</taxon>
        <taxon>Neopterygii</taxon>
        <taxon>Teleostei</taxon>
        <taxon>Protacanthopterygii</taxon>
        <taxon>Salmoniformes</taxon>
        <taxon>Salmonidae</taxon>
        <taxon>Salmoninae</taxon>
        <taxon>Salmo</taxon>
    </lineage>
</organism>
<dbReference type="SUPFAM" id="SSF48726">
    <property type="entry name" value="Immunoglobulin"/>
    <property type="match status" value="1"/>
</dbReference>
<evidence type="ECO:0000256" key="1">
    <source>
        <dbReference type="ARBA" id="ARBA00022729"/>
    </source>
</evidence>
<evidence type="ECO:0008006" key="7">
    <source>
        <dbReference type="Google" id="ProtNLM"/>
    </source>
</evidence>
<evidence type="ECO:0000256" key="4">
    <source>
        <dbReference type="SAM" id="Phobius"/>
    </source>
</evidence>
<feature type="transmembrane region" description="Helical" evidence="4">
    <location>
        <begin position="24"/>
        <end position="43"/>
    </location>
</feature>
<dbReference type="GeneTree" id="ENSGT00990000204441"/>
<dbReference type="InterPro" id="IPR036179">
    <property type="entry name" value="Ig-like_dom_sf"/>
</dbReference>
<keyword evidence="2" id="KW-0391">Immunity</keyword>
<keyword evidence="3" id="KW-0393">Immunoglobulin domain</keyword>
<dbReference type="PANTHER" id="PTHR19367:SF18">
    <property type="entry name" value="T CELL RECEPTOR ALPHA VARIABLE 16"/>
    <property type="match status" value="1"/>
</dbReference>
<evidence type="ECO:0000313" key="5">
    <source>
        <dbReference type="Ensembl" id="ENSSTUP00000115086.1"/>
    </source>
</evidence>
<evidence type="ECO:0000256" key="2">
    <source>
        <dbReference type="ARBA" id="ARBA00023130"/>
    </source>
</evidence>
<proteinExistence type="predicted"/>
<reference evidence="5" key="2">
    <citation type="submission" date="2025-09" db="UniProtKB">
        <authorList>
            <consortium name="Ensembl"/>
        </authorList>
    </citation>
    <scope>IDENTIFICATION</scope>
</reference>
<protein>
    <recommendedName>
        <fullName evidence="7">Ig-like domain-containing protein</fullName>
    </recommendedName>
</protein>
<dbReference type="AlphaFoldDB" id="A0A674F3G4"/>
<accession>A0A674F3G4</accession>
<name>A0A674F3G4_SALTR</name>
<sequence>CDSYNMQRDAVSQKRGQMRGEERLRSFIATVIWGGASYSLLWYKQSPGSRADSLDSRISGKLNKEKTRVDLDITSAEVTDSALYYCALRPTVTGNPETLYKNLTSSERVFLHFAIPGSDSTSQDALNGAAVEHYEDLGTHAKSFQSH</sequence>
<dbReference type="Gene3D" id="2.60.40.10">
    <property type="entry name" value="Immunoglobulins"/>
    <property type="match status" value="1"/>
</dbReference>
<keyword evidence="4" id="KW-0812">Transmembrane</keyword>
<keyword evidence="6" id="KW-1185">Reference proteome</keyword>
<reference evidence="5" key="1">
    <citation type="submission" date="2025-08" db="UniProtKB">
        <authorList>
            <consortium name="Ensembl"/>
        </authorList>
    </citation>
    <scope>IDENTIFICATION</scope>
</reference>
<keyword evidence="4" id="KW-1133">Transmembrane helix</keyword>
<keyword evidence="2" id="KW-1064">Adaptive immunity</keyword>
<dbReference type="GO" id="GO:0002250">
    <property type="term" value="P:adaptive immune response"/>
    <property type="evidence" value="ECO:0007669"/>
    <property type="project" value="UniProtKB-KW"/>
</dbReference>
<keyword evidence="1" id="KW-0732">Signal</keyword>
<evidence type="ECO:0000256" key="3">
    <source>
        <dbReference type="ARBA" id="ARBA00023319"/>
    </source>
</evidence>
<dbReference type="InterPro" id="IPR051287">
    <property type="entry name" value="TCR_variable_region"/>
</dbReference>
<dbReference type="Ensembl" id="ENSSTUT00000123133.1">
    <property type="protein sequence ID" value="ENSSTUP00000115086.1"/>
    <property type="gene ID" value="ENSSTUG00000050711.1"/>
</dbReference>